<dbReference type="InterPro" id="IPR012832">
    <property type="entry name" value="RDH"/>
</dbReference>
<keyword evidence="6" id="KW-0408">Iron</keyword>
<evidence type="ECO:0000313" key="10">
    <source>
        <dbReference type="EMBL" id="APV44688.1"/>
    </source>
</evidence>
<evidence type="ECO:0000256" key="7">
    <source>
        <dbReference type="ARBA" id="ARBA00023014"/>
    </source>
</evidence>
<feature type="domain" description="Reductive dehalogenase" evidence="9">
    <location>
        <begin position="49"/>
        <end position="220"/>
    </location>
</feature>
<proteinExistence type="predicted"/>
<organism evidence="10 11">
    <name type="scientific">Dehalogenimonas formicexedens</name>
    <dbReference type="NCBI Taxonomy" id="1839801"/>
    <lineage>
        <taxon>Bacteria</taxon>
        <taxon>Bacillati</taxon>
        <taxon>Chloroflexota</taxon>
        <taxon>Dehalococcoidia</taxon>
        <taxon>Dehalococcoidales</taxon>
        <taxon>Dehalococcoidaceae</taxon>
        <taxon>Dehalogenimonas</taxon>
    </lineage>
</organism>
<dbReference type="InterPro" id="IPR006311">
    <property type="entry name" value="TAT_signal"/>
</dbReference>
<dbReference type="RefSeq" id="WP_076004345.1">
    <property type="nucleotide sequence ID" value="NZ_CP018258.1"/>
</dbReference>
<dbReference type="InterPro" id="IPR028894">
    <property type="entry name" value="RDH_dom"/>
</dbReference>
<dbReference type="GO" id="GO:0016020">
    <property type="term" value="C:membrane"/>
    <property type="evidence" value="ECO:0007669"/>
    <property type="project" value="UniProtKB-SubCell"/>
</dbReference>
<evidence type="ECO:0000256" key="5">
    <source>
        <dbReference type="ARBA" id="ARBA00022723"/>
    </source>
</evidence>
<gene>
    <name evidence="10" type="ORF">Dform_01364</name>
</gene>
<dbReference type="GO" id="GO:0030313">
    <property type="term" value="C:cell envelope"/>
    <property type="evidence" value="ECO:0007669"/>
    <property type="project" value="UniProtKB-SubCell"/>
</dbReference>
<dbReference type="NCBIfam" id="TIGR02486">
    <property type="entry name" value="RDH"/>
    <property type="match status" value="1"/>
</dbReference>
<dbReference type="Pfam" id="PF13486">
    <property type="entry name" value="Dehalogenase"/>
    <property type="match status" value="1"/>
</dbReference>
<dbReference type="NCBIfam" id="TIGR01409">
    <property type="entry name" value="TAT_signal_seq"/>
    <property type="match status" value="1"/>
</dbReference>
<dbReference type="AlphaFoldDB" id="A0A1P8F8B0"/>
<evidence type="ECO:0000313" key="11">
    <source>
        <dbReference type="Proteomes" id="UP000185934"/>
    </source>
</evidence>
<dbReference type="PROSITE" id="PS51318">
    <property type="entry name" value="TAT"/>
    <property type="match status" value="1"/>
</dbReference>
<protein>
    <submittedName>
        <fullName evidence="10">Reductive dehalogenase</fullName>
    </submittedName>
</protein>
<evidence type="ECO:0000256" key="8">
    <source>
        <dbReference type="ARBA" id="ARBA00023136"/>
    </source>
</evidence>
<evidence type="ECO:0000256" key="6">
    <source>
        <dbReference type="ARBA" id="ARBA00023004"/>
    </source>
</evidence>
<dbReference type="GO" id="GO:0051539">
    <property type="term" value="F:4 iron, 4 sulfur cluster binding"/>
    <property type="evidence" value="ECO:0007669"/>
    <property type="project" value="UniProtKB-KW"/>
</dbReference>
<keyword evidence="8" id="KW-0472">Membrane</keyword>
<dbReference type="GO" id="GO:0046872">
    <property type="term" value="F:metal ion binding"/>
    <property type="evidence" value="ECO:0007669"/>
    <property type="project" value="UniProtKB-KW"/>
</dbReference>
<dbReference type="InterPro" id="IPR019546">
    <property type="entry name" value="TAT_signal_bac_arc"/>
</dbReference>
<evidence type="ECO:0000256" key="1">
    <source>
        <dbReference type="ARBA" id="ARBA00004196"/>
    </source>
</evidence>
<sequence>MGSNFHSTLSRRDFMKAIGMAGAGVGAASLVAPTFHDLDEMASAGTGTKRPWWCKTVETPTTEIDWQNMKKFSEGNTMRGKGTEYLATYIDKAEQDRRAAAKAEATLAHKAAKDPGYTARDYAFSGNASRGLTSNGFETWKTASTPEKLGVPKWVGTAEENAAVIRTFLRFNGTLSIGYTQLETNTTMKLMYEYGPNNREKYTFADVDVPSYTAGKEQVYPNKCKSVITIVNQESQELWKRNPYPLQVQIRYPRAQLIQEQFQGFMTSLGYYALSEGGNGTGIAPAFGVMSGLGEMGRMNRMITPEWGPTVGIFRYVSDIPLPDDQPINAGFLQFCKTCKKCAEACIEGAHSTETEPTWDVSGPWNNPGHKAWFEDSRKCRAYQSLPDSCNAGTCLSVCTFTKYEKAGIHNVIKGVVSTTSVFNGFFRQMDDAMGYGLKDPASFWDACPPIYGVDGTVGYNY</sequence>
<dbReference type="OrthoDB" id="143857at2"/>
<keyword evidence="3" id="KW-1003">Cell membrane</keyword>
<name>A0A1P8F8B0_9CHLR</name>
<dbReference type="STRING" id="1839801.Dform_01364"/>
<dbReference type="EMBL" id="CP018258">
    <property type="protein sequence ID" value="APV44688.1"/>
    <property type="molecule type" value="Genomic_DNA"/>
</dbReference>
<evidence type="ECO:0000256" key="2">
    <source>
        <dbReference type="ARBA" id="ARBA00004370"/>
    </source>
</evidence>
<reference evidence="11" key="1">
    <citation type="submission" date="2016-11" db="EMBL/GenBank/DDBJ databases">
        <title>Dehalogenimonas formicexedens sp. nov., a chlorinated alkane respiring bacterium isolated from contaminated groundwater.</title>
        <authorList>
            <person name="Key T.A."/>
            <person name="Bowman K.S."/>
            <person name="Lee I."/>
            <person name="Chun J."/>
            <person name="Albuquerque L."/>
            <person name="da Costa M.S."/>
            <person name="Rainey F.A."/>
            <person name="Moe W.M."/>
        </authorList>
    </citation>
    <scope>NUCLEOTIDE SEQUENCE [LARGE SCALE GENOMIC DNA]</scope>
    <source>
        <strain evidence="11">NSZ-14</strain>
    </source>
</reference>
<dbReference type="Proteomes" id="UP000185934">
    <property type="component" value="Chromosome"/>
</dbReference>
<evidence type="ECO:0000256" key="3">
    <source>
        <dbReference type="ARBA" id="ARBA00022475"/>
    </source>
</evidence>
<evidence type="ECO:0000259" key="9">
    <source>
        <dbReference type="Pfam" id="PF13486"/>
    </source>
</evidence>
<keyword evidence="11" id="KW-1185">Reference proteome</keyword>
<keyword evidence="4" id="KW-0004">4Fe-4S</keyword>
<keyword evidence="5" id="KW-0479">Metal-binding</keyword>
<comment type="subcellular location">
    <subcellularLocation>
        <location evidence="1">Cell envelope</location>
    </subcellularLocation>
    <subcellularLocation>
        <location evidence="2">Membrane</location>
    </subcellularLocation>
</comment>
<evidence type="ECO:0000256" key="4">
    <source>
        <dbReference type="ARBA" id="ARBA00022485"/>
    </source>
</evidence>
<dbReference type="KEGG" id="dfo:Dform_01364"/>
<keyword evidence="7" id="KW-0411">Iron-sulfur</keyword>
<accession>A0A1P8F8B0</accession>